<evidence type="ECO:0000313" key="2">
    <source>
        <dbReference type="Proteomes" id="UP001055093"/>
    </source>
</evidence>
<reference evidence="1" key="2">
    <citation type="submission" date="2021-08" db="EMBL/GenBank/DDBJ databases">
        <authorList>
            <person name="Tani A."/>
            <person name="Ola A."/>
            <person name="Ogura Y."/>
            <person name="Katsura K."/>
            <person name="Hayashi T."/>
        </authorList>
    </citation>
    <scope>NUCLEOTIDE SEQUENCE</scope>
    <source>
        <strain evidence="1">DSM 14458</strain>
    </source>
</reference>
<reference evidence="1" key="1">
    <citation type="journal article" date="2021" name="Front. Microbiol.">
        <title>Comprehensive Comparative Genomics and Phenotyping of Methylobacterium Species.</title>
        <authorList>
            <person name="Alessa O."/>
            <person name="Ogura Y."/>
            <person name="Fujitani Y."/>
            <person name="Takami H."/>
            <person name="Hayashi T."/>
            <person name="Sahin N."/>
            <person name="Tani A."/>
        </authorList>
    </citation>
    <scope>NUCLEOTIDE SEQUENCE</scope>
    <source>
        <strain evidence="1">DSM 14458</strain>
    </source>
</reference>
<dbReference type="Proteomes" id="UP001055093">
    <property type="component" value="Unassembled WGS sequence"/>
</dbReference>
<name>A0ABQ4UZE8_9HYPH</name>
<keyword evidence="2" id="KW-1185">Reference proteome</keyword>
<comment type="caution">
    <text evidence="1">The sequence shown here is derived from an EMBL/GenBank/DDBJ whole genome shotgun (WGS) entry which is preliminary data.</text>
</comment>
<accession>A0ABQ4UZE8</accession>
<dbReference type="EMBL" id="BPRE01000013">
    <property type="protein sequence ID" value="GJE77215.1"/>
    <property type="molecule type" value="Genomic_DNA"/>
</dbReference>
<sequence length="66" mass="7065">MSVPLYFPQQQLDGLYAVYSADGDLIYADIETLGDARDHVLDLTAAAQADDAAQDDFDADQVAEAA</sequence>
<evidence type="ECO:0000313" key="1">
    <source>
        <dbReference type="EMBL" id="GJE77215.1"/>
    </source>
</evidence>
<dbReference type="RefSeq" id="WP_238308335.1">
    <property type="nucleotide sequence ID" value="NZ_BPRE01000013.1"/>
</dbReference>
<organism evidence="1 2">
    <name type="scientific">Methylorubrum suomiense</name>
    <dbReference type="NCBI Taxonomy" id="144191"/>
    <lineage>
        <taxon>Bacteria</taxon>
        <taxon>Pseudomonadati</taxon>
        <taxon>Pseudomonadota</taxon>
        <taxon>Alphaproteobacteria</taxon>
        <taxon>Hyphomicrobiales</taxon>
        <taxon>Methylobacteriaceae</taxon>
        <taxon>Methylorubrum</taxon>
    </lineage>
</organism>
<protein>
    <submittedName>
        <fullName evidence="1">Uncharacterized protein</fullName>
    </submittedName>
</protein>
<gene>
    <name evidence="1" type="ORF">BGCPKDLD_3818</name>
</gene>
<proteinExistence type="predicted"/>